<dbReference type="GO" id="GO:0005198">
    <property type="term" value="F:structural molecule activity"/>
    <property type="evidence" value="ECO:0007669"/>
    <property type="project" value="InterPro"/>
</dbReference>
<sequence length="502" mass="55582">MGARASVLSGGKLDAWKKIRLRPGGSKRYKLKHIIWASRELERFALNPGLLETSDGCKQIIAQLQPALKTGSEEFRSLYNTVATLYCVHKRIEVQDTKEALDKIEEEQNKSKKLVQQAAADTGNNSQVSQNYPIVQNLQGQMVHQALSPRTLNAWVKVIEEKAFSPEVIPMFTALSEGATPSDLNTMLNTVGGHQAAMQMLKETINEEAAEWDRLHPVQAGPVAPGQMREPRGSDIAGTTSTLQEQIGWMTSNPPIPVGEIYKRWIILGLNKIVRMYSPVSILDIRQGPKEPFRDYVDRFYKTLRAEQASQDVKNWMTETLLVQNANPDCKTILKALGPGATLEEMMTACQGVGGPGHKARVLAEAMSQVTSSNAAIMMQRGNFKGSRKIVKCFNCGKEGHIARNCRAPRKKGCWKCGKEGHQMKDCPESRQANFLGKIWPSNKGRPGNFLQSRTEPTAPPAESFGFGEIAPPQKQEQKDNDQGLYPLASLKSLFGNDPLSQ</sequence>
<evidence type="ECO:0000256" key="10">
    <source>
        <dbReference type="ARBA" id="ARBA00022612"/>
    </source>
</evidence>
<keyword evidence="25" id="KW-0449">Lipoprotein</keyword>
<feature type="coiled-coil region" evidence="29">
    <location>
        <begin position="87"/>
        <end position="121"/>
    </location>
</feature>
<dbReference type="SUPFAM" id="SSF47836">
    <property type="entry name" value="Retroviral matrix proteins"/>
    <property type="match status" value="1"/>
</dbReference>
<dbReference type="SMART" id="SM00343">
    <property type="entry name" value="ZnF_C2HC"/>
    <property type="match status" value="2"/>
</dbReference>
<evidence type="ECO:0000256" key="26">
    <source>
        <dbReference type="ARBA" id="ARBA00037826"/>
    </source>
</evidence>
<dbReference type="Pfam" id="PF00607">
    <property type="entry name" value="Gag_p24"/>
    <property type="match status" value="1"/>
</dbReference>
<dbReference type="PANTHER" id="PTHR40389">
    <property type="entry name" value="ENDOGENOUS RETROVIRUS GROUP K MEMBER 24 GAG POLYPROTEIN-RELATED"/>
    <property type="match status" value="1"/>
</dbReference>
<dbReference type="Pfam" id="PF00540">
    <property type="entry name" value="Gag_p17"/>
    <property type="match status" value="1"/>
</dbReference>
<evidence type="ECO:0000256" key="1">
    <source>
        <dbReference type="ARBA" id="ARBA00004425"/>
    </source>
</evidence>
<keyword evidence="4" id="KW-1187">Viral budding via the host ESCRT complexes</keyword>
<comment type="similarity">
    <text evidence="3">Belongs to the primate lentivirus group gag polyprotein family.</text>
</comment>
<dbReference type="GO" id="GO:0039702">
    <property type="term" value="P:viral budding via host ESCRT complex"/>
    <property type="evidence" value="ECO:0007669"/>
    <property type="project" value="UniProtKB-KW"/>
</dbReference>
<evidence type="ECO:0000256" key="8">
    <source>
        <dbReference type="ARBA" id="ARBA00022562"/>
    </source>
</evidence>
<dbReference type="Gene3D" id="6.10.250.390">
    <property type="match status" value="1"/>
</dbReference>
<evidence type="ECO:0000256" key="25">
    <source>
        <dbReference type="ARBA" id="ARBA00023288"/>
    </source>
</evidence>
<dbReference type="GO" id="GO:0019013">
    <property type="term" value="C:viral nucleocapsid"/>
    <property type="evidence" value="ECO:0007669"/>
    <property type="project" value="UniProtKB-KW"/>
</dbReference>
<dbReference type="PRINTS" id="PR00234">
    <property type="entry name" value="HIV1MATRIX"/>
</dbReference>
<keyword evidence="21" id="KW-1039">Host endosome</keyword>
<dbReference type="InterPro" id="IPR000071">
    <property type="entry name" value="Lentvrl_matrix_N"/>
</dbReference>
<keyword evidence="9 28" id="KW-0945">Host-virus interaction</keyword>
<evidence type="ECO:0000256" key="30">
    <source>
        <dbReference type="SAM" id="MobiDB-lite"/>
    </source>
</evidence>
<dbReference type="InterPro" id="IPR008916">
    <property type="entry name" value="Retrov_capsid_C"/>
</dbReference>
<dbReference type="PROSITE" id="PS50158">
    <property type="entry name" value="ZF_CCHC"/>
    <property type="match status" value="2"/>
</dbReference>
<dbReference type="Gene3D" id="1.10.1200.30">
    <property type="match status" value="1"/>
</dbReference>
<keyword evidence="20 28" id="KW-0694">RNA-binding</keyword>
<reference evidence="32" key="1">
    <citation type="submission" date="2012-06" db="EMBL/GenBank/DDBJ databases">
        <authorList>
            <person name="Tongo Passo M."/>
        </authorList>
    </citation>
    <scope>NUCLEOTIDE SEQUENCE</scope>
    <source>
        <strain evidence="32">BS54</strain>
    </source>
</reference>
<evidence type="ECO:0000256" key="4">
    <source>
        <dbReference type="ARBA" id="ARBA00022462"/>
    </source>
</evidence>
<evidence type="ECO:0000256" key="9">
    <source>
        <dbReference type="ARBA" id="ARBA00022581"/>
    </source>
</evidence>
<accession>I7ALD8</accession>
<keyword evidence="19" id="KW-1043">Host membrane</keyword>
<dbReference type="SUPFAM" id="SSF57756">
    <property type="entry name" value="Retrovirus zinc finger-like domains"/>
    <property type="match status" value="1"/>
</dbReference>
<name>I7ALD8_HV1</name>
<keyword evidence="5" id="KW-1032">Host cell membrane</keyword>
<proteinExistence type="inferred from homology"/>
<keyword evidence="16 27" id="KW-0863">Zinc-finger</keyword>
<dbReference type="Gene3D" id="1.10.150.90">
    <property type="entry name" value="Immunodeficiency lentiviruses, gag gene matrix protein p17"/>
    <property type="match status" value="1"/>
</dbReference>
<dbReference type="GO" id="GO:0055036">
    <property type="term" value="C:virion membrane"/>
    <property type="evidence" value="ECO:0007669"/>
    <property type="project" value="UniProtKB-SubCell"/>
</dbReference>
<evidence type="ECO:0000313" key="32">
    <source>
        <dbReference type="EMBL" id="AFN81317.1"/>
    </source>
</evidence>
<dbReference type="InterPro" id="IPR001878">
    <property type="entry name" value="Znf_CCHC"/>
</dbReference>
<evidence type="ECO:0000256" key="22">
    <source>
        <dbReference type="ARBA" id="ARBA00023086"/>
    </source>
</evidence>
<dbReference type="InterPro" id="IPR036875">
    <property type="entry name" value="Znf_CCHC_sf"/>
</dbReference>
<evidence type="ECO:0000256" key="29">
    <source>
        <dbReference type="SAM" id="Coils"/>
    </source>
</evidence>
<dbReference type="Gene3D" id="1.20.5.760">
    <property type="entry name" value="Single helix bin"/>
    <property type="match status" value="1"/>
</dbReference>
<evidence type="ECO:0000256" key="2">
    <source>
        <dbReference type="ARBA" id="ARBA00004560"/>
    </source>
</evidence>
<organismHost>
    <name type="scientific">Homo sapiens</name>
    <name type="common">Human</name>
    <dbReference type="NCBI Taxonomy" id="9606"/>
</organismHost>
<evidence type="ECO:0000256" key="5">
    <source>
        <dbReference type="ARBA" id="ARBA00022511"/>
    </source>
</evidence>
<keyword evidence="22 28" id="KW-0543">Viral nucleoprotein</keyword>
<keyword evidence="8 28" id="KW-1048">Host nucleus</keyword>
<evidence type="ECO:0000256" key="21">
    <source>
        <dbReference type="ARBA" id="ARBA00023046"/>
    </source>
</evidence>
<dbReference type="Gene3D" id="4.10.60.10">
    <property type="entry name" value="Zinc finger, CCHC-type"/>
    <property type="match status" value="2"/>
</dbReference>
<evidence type="ECO:0000256" key="15">
    <source>
        <dbReference type="ARBA" id="ARBA00022758"/>
    </source>
</evidence>
<dbReference type="EMBL" id="JX244936">
    <property type="protein sequence ID" value="AFN81317.1"/>
    <property type="molecule type" value="Genomic_RNA"/>
</dbReference>
<keyword evidence="7 28" id="KW-0167">Capsid protein</keyword>
<keyword evidence="10" id="KW-1188">Viral release from host cell</keyword>
<keyword evidence="23" id="KW-0472">Membrane</keyword>
<evidence type="ECO:0000256" key="20">
    <source>
        <dbReference type="ARBA" id="ARBA00022884"/>
    </source>
</evidence>
<evidence type="ECO:0000256" key="28">
    <source>
        <dbReference type="RuleBase" id="RU004487"/>
    </source>
</evidence>
<keyword evidence="18 28" id="KW-0946">Virion</keyword>
<dbReference type="InterPro" id="IPR012344">
    <property type="entry name" value="Matrix_HIV/RSV_N"/>
</dbReference>
<evidence type="ECO:0000256" key="13">
    <source>
        <dbReference type="ARBA" id="ARBA00022723"/>
    </source>
</evidence>
<keyword evidence="24 28" id="KW-1035">Host cytoplasm</keyword>
<dbReference type="GO" id="GO:0075523">
    <property type="term" value="P:viral translational frameshifting"/>
    <property type="evidence" value="ECO:0007669"/>
    <property type="project" value="UniProtKB-KW"/>
</dbReference>
<keyword evidence="15" id="KW-0688">Ribosomal frameshifting</keyword>
<protein>
    <recommendedName>
        <fullName evidence="28">Gag polyprotein</fullName>
    </recommendedName>
    <component>
        <recommendedName>
            <fullName evidence="28">Matrix protein p17</fullName>
            <shortName evidence="28">MA</shortName>
        </recommendedName>
    </component>
</protein>
<keyword evidence="11" id="KW-1198">Viral budding</keyword>
<dbReference type="GO" id="GO:0042025">
    <property type="term" value="C:host cell nucleus"/>
    <property type="evidence" value="ECO:0007669"/>
    <property type="project" value="UniProtKB-SubCell"/>
</dbReference>
<feature type="domain" description="CCHC-type" evidence="31">
    <location>
        <begin position="414"/>
        <end position="429"/>
    </location>
</feature>
<comment type="subcellular location">
    <subcellularLocation>
        <location evidence="1">Host cell membrane</location>
        <topology evidence="1">Lipid-anchor</topology>
    </subcellularLocation>
    <subcellularLocation>
        <location evidence="2">Host endosome</location>
        <location evidence="2">Host multivesicular body</location>
    </subcellularLocation>
    <subcellularLocation>
        <location evidence="26">Virion membrane</location>
        <topology evidence="26">Lipid-anchor</topology>
    </subcellularLocation>
    <subcellularLocation>
        <location evidence="28">Virion</location>
    </subcellularLocation>
    <subcellularLocation>
        <location evidence="28">Host cytoplasm</location>
    </subcellularLocation>
    <subcellularLocation>
        <location evidence="28">Host nucleus</location>
    </subcellularLocation>
</comment>
<organism evidence="32">
    <name type="scientific">Human immunodeficiency virus type 1</name>
    <name type="common">HIV-1</name>
    <dbReference type="NCBI Taxonomy" id="11676"/>
    <lineage>
        <taxon>Viruses</taxon>
        <taxon>Riboviria</taxon>
        <taxon>Pararnavirae</taxon>
        <taxon>Artverviricota</taxon>
        <taxon>Revtraviricetes</taxon>
        <taxon>Ortervirales</taxon>
        <taxon>Retroviridae</taxon>
        <taxon>Orthoretrovirinae</taxon>
        <taxon>Lentivirus</taxon>
        <taxon>Lentivirus humimdef1</taxon>
    </lineage>
</organism>
<gene>
    <name evidence="32" type="primary">gag</name>
</gene>
<keyword evidence="13 28" id="KW-0479">Metal-binding</keyword>
<feature type="region of interest" description="Disordered" evidence="30">
    <location>
        <begin position="439"/>
        <end position="486"/>
    </location>
</feature>
<evidence type="ECO:0000256" key="18">
    <source>
        <dbReference type="ARBA" id="ARBA00022844"/>
    </source>
</evidence>
<dbReference type="InterPro" id="IPR008919">
    <property type="entry name" value="Retrov_capsid_N"/>
</dbReference>
<keyword evidence="6" id="KW-0597">Phosphoprotein</keyword>
<dbReference type="PANTHER" id="PTHR40389:SF4">
    <property type="match status" value="1"/>
</dbReference>
<evidence type="ECO:0000256" key="19">
    <source>
        <dbReference type="ARBA" id="ARBA00022870"/>
    </source>
</evidence>
<dbReference type="InterPro" id="IPR045345">
    <property type="entry name" value="Gag_p24_C"/>
</dbReference>
<keyword evidence="14" id="KW-0677">Repeat</keyword>
<dbReference type="GO" id="GO:0003723">
    <property type="term" value="F:RNA binding"/>
    <property type="evidence" value="ECO:0007669"/>
    <property type="project" value="UniProtKB-KW"/>
</dbReference>
<dbReference type="GO" id="GO:0072494">
    <property type="term" value="C:host multivesicular body"/>
    <property type="evidence" value="ECO:0007669"/>
    <property type="project" value="UniProtKB-SubCell"/>
</dbReference>
<dbReference type="Gene3D" id="1.10.375.10">
    <property type="entry name" value="Human Immunodeficiency Virus Type 1 Capsid Protein"/>
    <property type="match status" value="1"/>
</dbReference>
<dbReference type="InterPro" id="IPR050195">
    <property type="entry name" value="Primate_lentivir_Gag_pol-like"/>
</dbReference>
<dbReference type="FunFam" id="1.10.375.10:FF:000001">
    <property type="entry name" value="Gag polyprotein"/>
    <property type="match status" value="1"/>
</dbReference>
<evidence type="ECO:0000256" key="14">
    <source>
        <dbReference type="ARBA" id="ARBA00022737"/>
    </source>
</evidence>
<evidence type="ECO:0000256" key="24">
    <source>
        <dbReference type="ARBA" id="ARBA00023200"/>
    </source>
</evidence>
<evidence type="ECO:0000256" key="3">
    <source>
        <dbReference type="ARBA" id="ARBA00008364"/>
    </source>
</evidence>
<dbReference type="Pfam" id="PF08705">
    <property type="entry name" value="Gag_p6"/>
    <property type="match status" value="1"/>
</dbReference>
<dbReference type="Pfam" id="PF19317">
    <property type="entry name" value="Gag_p24_C"/>
    <property type="match status" value="1"/>
</dbReference>
<comment type="subcellular location">
    <molecule>Matrix protein p17</molecule>
    <subcellularLocation>
        <location evidence="28">Virion membrane</location>
        <topology evidence="28">Lipid-anchor</topology>
    </subcellularLocation>
    <subcellularLocation>
        <location evidence="28">Host nucleus</location>
    </subcellularLocation>
    <subcellularLocation>
        <location evidence="28">Host cytoplasm</location>
    </subcellularLocation>
</comment>
<dbReference type="FunFam" id="1.10.1200.30:FF:000001">
    <property type="entry name" value="Gag polyprotein"/>
    <property type="match status" value="1"/>
</dbReference>
<evidence type="ECO:0000256" key="6">
    <source>
        <dbReference type="ARBA" id="ARBA00022553"/>
    </source>
</evidence>
<dbReference type="Pfam" id="PF00098">
    <property type="entry name" value="zf-CCHC"/>
    <property type="match status" value="2"/>
</dbReference>
<feature type="domain" description="CCHC-type" evidence="31">
    <location>
        <begin position="392"/>
        <end position="407"/>
    </location>
</feature>
<comment type="PTM">
    <molecule>Gag-Pol polyprotein</molecule>
    <text evidence="28">Specific enzymatic cleavages by the viral protease yield mature proteins.</text>
</comment>
<dbReference type="SUPFAM" id="SSF47943">
    <property type="entry name" value="Retrovirus capsid protein, N-terminal core domain"/>
    <property type="match status" value="1"/>
</dbReference>
<evidence type="ECO:0000256" key="7">
    <source>
        <dbReference type="ARBA" id="ARBA00022561"/>
    </source>
</evidence>
<dbReference type="InterPro" id="IPR010999">
    <property type="entry name" value="Retrovr_matrix"/>
</dbReference>
<keyword evidence="12" id="KW-0519">Myristate</keyword>
<evidence type="ECO:0000259" key="31">
    <source>
        <dbReference type="PROSITE" id="PS50158"/>
    </source>
</evidence>
<evidence type="ECO:0000256" key="27">
    <source>
        <dbReference type="PROSITE-ProRule" id="PRU00047"/>
    </source>
</evidence>
<evidence type="ECO:0000256" key="17">
    <source>
        <dbReference type="ARBA" id="ARBA00022833"/>
    </source>
</evidence>
<dbReference type="InterPro" id="IPR014817">
    <property type="entry name" value="Gag_p6"/>
</dbReference>
<dbReference type="FunFam" id="4.10.60.10:FF:000001">
    <property type="entry name" value="Gag polyprotein"/>
    <property type="match status" value="1"/>
</dbReference>
<dbReference type="GO" id="GO:0020002">
    <property type="term" value="C:host cell plasma membrane"/>
    <property type="evidence" value="ECO:0007669"/>
    <property type="project" value="UniProtKB-SubCell"/>
</dbReference>
<evidence type="ECO:0000256" key="23">
    <source>
        <dbReference type="ARBA" id="ARBA00023136"/>
    </source>
</evidence>
<keyword evidence="17 28" id="KW-0862">Zinc</keyword>
<evidence type="ECO:0000256" key="16">
    <source>
        <dbReference type="ARBA" id="ARBA00022771"/>
    </source>
</evidence>
<keyword evidence="29" id="KW-0175">Coiled coil</keyword>
<dbReference type="GO" id="GO:0008270">
    <property type="term" value="F:zinc ion binding"/>
    <property type="evidence" value="ECO:0007669"/>
    <property type="project" value="UniProtKB-KW"/>
</dbReference>
<dbReference type="SUPFAM" id="SSF47353">
    <property type="entry name" value="Retrovirus capsid dimerization domain-like"/>
    <property type="match status" value="1"/>
</dbReference>
<evidence type="ECO:0000256" key="12">
    <source>
        <dbReference type="ARBA" id="ARBA00022707"/>
    </source>
</evidence>
<evidence type="ECO:0000256" key="11">
    <source>
        <dbReference type="ARBA" id="ARBA00022637"/>
    </source>
</evidence>